<protein>
    <recommendedName>
        <fullName evidence="11">Flagellar L-ring protein</fullName>
    </recommendedName>
    <alternativeName>
        <fullName evidence="11">Basal body L-ring protein</fullName>
    </alternativeName>
</protein>
<dbReference type="Pfam" id="PF02107">
    <property type="entry name" value="FlgH"/>
    <property type="match status" value="1"/>
</dbReference>
<dbReference type="GO" id="GO:0009427">
    <property type="term" value="C:bacterial-type flagellum basal body, distal rod, L ring"/>
    <property type="evidence" value="ECO:0007669"/>
    <property type="project" value="InterPro"/>
</dbReference>
<evidence type="ECO:0000256" key="9">
    <source>
        <dbReference type="ARBA" id="ARBA00023237"/>
    </source>
</evidence>
<comment type="similarity">
    <text evidence="3 11">Belongs to the FlgH family.</text>
</comment>
<accession>A0A1I4SRD3</accession>
<evidence type="ECO:0000256" key="11">
    <source>
        <dbReference type="HAMAP-Rule" id="MF_00415"/>
    </source>
</evidence>
<gene>
    <name evidence="11" type="primary">flgH</name>
    <name evidence="12" type="ORF">SAMN05421721_1214</name>
</gene>
<organism evidence="12 13">
    <name type="scientific">Ectothiorhodospira mobilis</name>
    <dbReference type="NCBI Taxonomy" id="195064"/>
    <lineage>
        <taxon>Bacteria</taxon>
        <taxon>Pseudomonadati</taxon>
        <taxon>Pseudomonadota</taxon>
        <taxon>Gammaproteobacteria</taxon>
        <taxon>Chromatiales</taxon>
        <taxon>Ectothiorhodospiraceae</taxon>
        <taxon>Ectothiorhodospira</taxon>
    </lineage>
</organism>
<dbReference type="HAMAP" id="MF_00415">
    <property type="entry name" value="FlgH"/>
    <property type="match status" value="1"/>
</dbReference>
<dbReference type="PANTHER" id="PTHR34933:SF1">
    <property type="entry name" value="FLAGELLAR L-RING PROTEIN"/>
    <property type="match status" value="1"/>
</dbReference>
<keyword evidence="13" id="KW-1185">Reference proteome</keyword>
<keyword evidence="6 11" id="KW-0472">Membrane</keyword>
<evidence type="ECO:0000256" key="2">
    <source>
        <dbReference type="ARBA" id="ARBA00004635"/>
    </source>
</evidence>
<keyword evidence="12" id="KW-0969">Cilium</keyword>
<comment type="function">
    <text evidence="1 11">Assembles around the rod to form the L-ring and probably protects the motor/basal body from shearing forces during rotation.</text>
</comment>
<dbReference type="OrthoDB" id="9789463at2"/>
<dbReference type="PROSITE" id="PS51257">
    <property type="entry name" value="PROKAR_LIPOPROTEIN"/>
    <property type="match status" value="1"/>
</dbReference>
<dbReference type="GO" id="GO:0071973">
    <property type="term" value="P:bacterial-type flagellum-dependent cell motility"/>
    <property type="evidence" value="ECO:0007669"/>
    <property type="project" value="InterPro"/>
</dbReference>
<evidence type="ECO:0000256" key="4">
    <source>
        <dbReference type="ARBA" id="ARBA00011439"/>
    </source>
</evidence>
<evidence type="ECO:0000256" key="5">
    <source>
        <dbReference type="ARBA" id="ARBA00022729"/>
    </source>
</evidence>
<dbReference type="PANTHER" id="PTHR34933">
    <property type="entry name" value="FLAGELLAR L-RING PROTEIN"/>
    <property type="match status" value="1"/>
</dbReference>
<dbReference type="GO" id="GO:0009279">
    <property type="term" value="C:cell outer membrane"/>
    <property type="evidence" value="ECO:0007669"/>
    <property type="project" value="UniProtKB-SubCell"/>
</dbReference>
<keyword evidence="12" id="KW-0966">Cell projection</keyword>
<evidence type="ECO:0000313" key="12">
    <source>
        <dbReference type="EMBL" id="SFM67078.1"/>
    </source>
</evidence>
<dbReference type="PRINTS" id="PR01008">
    <property type="entry name" value="FLGLRINGFLGH"/>
</dbReference>
<sequence>MKIQAIAHTPFSGGPSRTRLTALLGLFLLTGGCASLQPVERGDDPEFASVMPPEPLPPEENKGAIFQPASADGLFTDYKAHRVGDILQVILAESTQASKSSSTSTSKDSQVGLEGPTLLGRGVTYDGRPLLDTRINGSRGFEGEADASQSNQLEGSISVMVSEVLPNGNLVVQGEKWLQINQGEEYIRLRGIVRPVDIRADNTVLSTQVAAAQVAYGGRGTLADSNSPGWLTRFFNSPVWPF</sequence>
<dbReference type="NCBIfam" id="NF001304">
    <property type="entry name" value="PRK00249.1-4"/>
    <property type="match status" value="1"/>
</dbReference>
<keyword evidence="5 11" id="KW-0732">Signal</keyword>
<keyword evidence="8 11" id="KW-0975">Bacterial flagellum</keyword>
<evidence type="ECO:0000256" key="7">
    <source>
        <dbReference type="ARBA" id="ARBA00023139"/>
    </source>
</evidence>
<reference evidence="12 13" key="1">
    <citation type="submission" date="2016-10" db="EMBL/GenBank/DDBJ databases">
        <authorList>
            <person name="de Groot N.N."/>
        </authorList>
    </citation>
    <scope>NUCLEOTIDE SEQUENCE [LARGE SCALE GENOMIC DNA]</scope>
    <source>
        <strain evidence="12 13">DSM 4180</strain>
    </source>
</reference>
<dbReference type="RefSeq" id="WP_090487349.1">
    <property type="nucleotide sequence ID" value="NZ_FOUO01000021.1"/>
</dbReference>
<evidence type="ECO:0000256" key="3">
    <source>
        <dbReference type="ARBA" id="ARBA00006929"/>
    </source>
</evidence>
<evidence type="ECO:0000256" key="6">
    <source>
        <dbReference type="ARBA" id="ARBA00023136"/>
    </source>
</evidence>
<dbReference type="Proteomes" id="UP000199556">
    <property type="component" value="Unassembled WGS sequence"/>
</dbReference>
<dbReference type="STRING" id="195064.SAMN05421721_1214"/>
<dbReference type="AlphaFoldDB" id="A0A1I4SRD3"/>
<keyword evidence="9 11" id="KW-0998">Cell outer membrane</keyword>
<keyword evidence="10 11" id="KW-0449">Lipoprotein</keyword>
<evidence type="ECO:0000313" key="13">
    <source>
        <dbReference type="Proteomes" id="UP000199556"/>
    </source>
</evidence>
<evidence type="ECO:0000256" key="1">
    <source>
        <dbReference type="ARBA" id="ARBA00002591"/>
    </source>
</evidence>
<dbReference type="EMBL" id="FOUO01000021">
    <property type="protein sequence ID" value="SFM67078.1"/>
    <property type="molecule type" value="Genomic_DNA"/>
</dbReference>
<comment type="subunit">
    <text evidence="4 11">The basal body constitutes a major portion of the flagellar organelle and consists of four rings (L,P,S, and M) mounted on a central rod.</text>
</comment>
<keyword evidence="12" id="KW-0282">Flagellum</keyword>
<evidence type="ECO:0000256" key="10">
    <source>
        <dbReference type="ARBA" id="ARBA00023288"/>
    </source>
</evidence>
<evidence type="ECO:0000256" key="8">
    <source>
        <dbReference type="ARBA" id="ARBA00023143"/>
    </source>
</evidence>
<dbReference type="GO" id="GO:0003774">
    <property type="term" value="F:cytoskeletal motor activity"/>
    <property type="evidence" value="ECO:0007669"/>
    <property type="project" value="InterPro"/>
</dbReference>
<keyword evidence="7" id="KW-0564">Palmitate</keyword>
<dbReference type="InterPro" id="IPR000527">
    <property type="entry name" value="Flag_Lring"/>
</dbReference>
<proteinExistence type="inferred from homology"/>
<name>A0A1I4SRD3_ECTMO</name>
<comment type="subcellular location">
    <subcellularLocation>
        <location evidence="11">Cell outer membrane</location>
        <topology evidence="11">Lipid-anchor</topology>
    </subcellularLocation>
    <subcellularLocation>
        <location evidence="11">Bacterial flagellum basal body</location>
    </subcellularLocation>
    <subcellularLocation>
        <location evidence="2">Membrane</location>
        <topology evidence="2">Lipid-anchor</topology>
    </subcellularLocation>
</comment>